<evidence type="ECO:0000313" key="6">
    <source>
        <dbReference type="EMBL" id="EDZ65082.1"/>
    </source>
</evidence>
<accession>B6BVI9</accession>
<evidence type="ECO:0000313" key="7">
    <source>
        <dbReference type="Proteomes" id="UP000004188"/>
    </source>
</evidence>
<dbReference type="STRING" id="314607.KB13_1214"/>
<dbReference type="PANTHER" id="PTHR35814">
    <property type="match status" value="1"/>
</dbReference>
<proteinExistence type="predicted"/>
<evidence type="ECO:0000256" key="1">
    <source>
        <dbReference type="ARBA" id="ARBA00004370"/>
    </source>
</evidence>
<evidence type="ECO:0000256" key="4">
    <source>
        <dbReference type="ARBA" id="ARBA00023136"/>
    </source>
</evidence>
<keyword evidence="4 5" id="KW-0472">Membrane</keyword>
<evidence type="ECO:0000256" key="3">
    <source>
        <dbReference type="ARBA" id="ARBA00022989"/>
    </source>
</evidence>
<dbReference type="SUPFAM" id="SSF161084">
    <property type="entry name" value="MAPEG domain-like"/>
    <property type="match status" value="1"/>
</dbReference>
<dbReference type="HOGENOM" id="CLU_134926_1_0_4"/>
<dbReference type="Proteomes" id="UP000004188">
    <property type="component" value="Unassembled WGS sequence"/>
</dbReference>
<protein>
    <submittedName>
        <fullName evidence="6">Glutathione S-transfersae-related protein</fullName>
    </submittedName>
</protein>
<dbReference type="InterPro" id="IPR001129">
    <property type="entry name" value="Membr-assoc_MAPEG"/>
</dbReference>
<keyword evidence="2 5" id="KW-0812">Transmembrane</keyword>
<dbReference type="eggNOG" id="COG3788">
    <property type="taxonomic scope" value="Bacteria"/>
</dbReference>
<dbReference type="EMBL" id="DS995299">
    <property type="protein sequence ID" value="EDZ65082.1"/>
    <property type="molecule type" value="Genomic_DNA"/>
</dbReference>
<evidence type="ECO:0000256" key="2">
    <source>
        <dbReference type="ARBA" id="ARBA00022692"/>
    </source>
</evidence>
<gene>
    <name evidence="6" type="ORF">KB13_1214</name>
</gene>
<reference evidence="7" key="1">
    <citation type="journal article" date="2012" name="Stand. Genomic Sci.">
        <title>Genome sequence of strain HIMB624, a cultured representative from the OM43 clade of marine Betaproteobacteria.</title>
        <authorList>
            <person name="Huggett M.J."/>
            <person name="Hayakawa D.H."/>
            <person name="Rappe M.S."/>
        </authorList>
    </citation>
    <scope>NUCLEOTIDE SEQUENCE [LARGE SCALE GENOMIC DNA]</scope>
    <source>
        <strain evidence="7">KB13</strain>
    </source>
</reference>
<organism evidence="6 7">
    <name type="scientific">beta proteobacterium KB13</name>
    <dbReference type="NCBI Taxonomy" id="314607"/>
    <lineage>
        <taxon>Bacteria</taxon>
        <taxon>Pseudomonadati</taxon>
        <taxon>Pseudomonadota</taxon>
        <taxon>Betaproteobacteria</taxon>
        <taxon>Nitrosomonadales</taxon>
        <taxon>OM43 clade</taxon>
    </lineage>
</organism>
<feature type="transmembrane region" description="Helical" evidence="5">
    <location>
        <begin position="71"/>
        <end position="89"/>
    </location>
</feature>
<dbReference type="GO" id="GO:0016020">
    <property type="term" value="C:membrane"/>
    <property type="evidence" value="ECO:0007669"/>
    <property type="project" value="UniProtKB-SubCell"/>
</dbReference>
<evidence type="ECO:0000256" key="5">
    <source>
        <dbReference type="SAM" id="Phobius"/>
    </source>
</evidence>
<dbReference type="PANTHER" id="PTHR35814:SF1">
    <property type="entry name" value="GLUTATHIONE S-TRANSFERASE-RELATED"/>
    <property type="match status" value="1"/>
</dbReference>
<keyword evidence="3 5" id="KW-1133">Transmembrane helix</keyword>
<dbReference type="Gene3D" id="1.20.120.550">
    <property type="entry name" value="Membrane associated eicosanoid/glutathione metabolism-like domain"/>
    <property type="match status" value="1"/>
</dbReference>
<name>B6BVI9_9PROT</name>
<dbReference type="Pfam" id="PF01124">
    <property type="entry name" value="MAPEG"/>
    <property type="match status" value="1"/>
</dbReference>
<sequence length="130" mass="15045">MIPVTALFSSILFFLYYYLAKNVIQIRRKHKIAIGFAKNKELEQAIAAHSNFSQYVPLGLIMMACMELNKIHFSLIFIAGICFTYGRIVHAKSFLKKTMDLKQRVQGMKFTFWTMIAMAILNIVSFLIRI</sequence>
<feature type="transmembrane region" description="Helical" evidence="5">
    <location>
        <begin position="110"/>
        <end position="128"/>
    </location>
</feature>
<comment type="subcellular location">
    <subcellularLocation>
        <location evidence="1">Membrane</location>
    </subcellularLocation>
</comment>
<keyword evidence="7" id="KW-1185">Reference proteome</keyword>
<dbReference type="InterPro" id="IPR023352">
    <property type="entry name" value="MAPEG-like_dom_sf"/>
</dbReference>
<feature type="transmembrane region" description="Helical" evidence="5">
    <location>
        <begin position="6"/>
        <end position="24"/>
    </location>
</feature>
<dbReference type="AlphaFoldDB" id="B6BVI9"/>